<keyword evidence="3" id="KW-1185">Reference proteome</keyword>
<proteinExistence type="predicted"/>
<protein>
    <submittedName>
        <fullName evidence="2">Uncharacterized protein</fullName>
    </submittedName>
</protein>
<feature type="transmembrane region" description="Helical" evidence="1">
    <location>
        <begin position="66"/>
        <end position="83"/>
    </location>
</feature>
<name>A0A5K7XG67_9BACT</name>
<keyword evidence="1" id="KW-1133">Transmembrane helix</keyword>
<feature type="transmembrane region" description="Helical" evidence="1">
    <location>
        <begin position="6"/>
        <end position="24"/>
    </location>
</feature>
<organism evidence="2 3">
    <name type="scientific">Lacipirellula parvula</name>
    <dbReference type="NCBI Taxonomy" id="2650471"/>
    <lineage>
        <taxon>Bacteria</taxon>
        <taxon>Pseudomonadati</taxon>
        <taxon>Planctomycetota</taxon>
        <taxon>Planctomycetia</taxon>
        <taxon>Pirellulales</taxon>
        <taxon>Lacipirellulaceae</taxon>
        <taxon>Lacipirellula</taxon>
    </lineage>
</organism>
<keyword evidence="1" id="KW-0812">Transmembrane</keyword>
<dbReference type="Proteomes" id="UP000326837">
    <property type="component" value="Chromosome"/>
</dbReference>
<keyword evidence="1" id="KW-0472">Membrane</keyword>
<evidence type="ECO:0000313" key="3">
    <source>
        <dbReference type="Proteomes" id="UP000326837"/>
    </source>
</evidence>
<evidence type="ECO:0000256" key="1">
    <source>
        <dbReference type="SAM" id="Phobius"/>
    </source>
</evidence>
<accession>A0A5K7XG67</accession>
<reference evidence="3" key="1">
    <citation type="submission" date="2019-10" db="EMBL/GenBank/DDBJ databases">
        <title>Lacipirellula parvula gen. nov., sp. nov., representing a lineage of planctomycetes widespread in freshwater anoxic habitats, and description of the family Lacipirellulaceae.</title>
        <authorList>
            <person name="Dedysh S.N."/>
            <person name="Kulichevskaya I.S."/>
            <person name="Beletsky A.V."/>
            <person name="Rakitin A.L."/>
            <person name="Mardanov A.V."/>
            <person name="Ivanova A.A."/>
            <person name="Saltykova V.X."/>
            <person name="Rijpstra W.I.C."/>
            <person name="Sinninghe Damste J.S."/>
            <person name="Ravin N.V."/>
        </authorList>
    </citation>
    <scope>NUCLEOTIDE SEQUENCE [LARGE SCALE GENOMIC DNA]</scope>
    <source>
        <strain evidence="3">PX69</strain>
    </source>
</reference>
<dbReference type="EMBL" id="AP021861">
    <property type="protein sequence ID" value="BBO33233.1"/>
    <property type="molecule type" value="Genomic_DNA"/>
</dbReference>
<dbReference type="KEGG" id="lpav:PLANPX_2845"/>
<dbReference type="AlphaFoldDB" id="A0A5K7XG67"/>
<sequence>MPRFNLRNLMIAMTLAAIWGATLVNYRRLIDHPSGWALAICLPLWVYLVAGPFVVAGAAFGNVVTGIKFGLTCAVLLFAFILML</sequence>
<dbReference type="RefSeq" id="WP_152099053.1">
    <property type="nucleotide sequence ID" value="NZ_AP021861.1"/>
</dbReference>
<gene>
    <name evidence="2" type="ORF">PLANPX_2845</name>
</gene>
<evidence type="ECO:0000313" key="2">
    <source>
        <dbReference type="EMBL" id="BBO33233.1"/>
    </source>
</evidence>
<feature type="transmembrane region" description="Helical" evidence="1">
    <location>
        <begin position="36"/>
        <end position="60"/>
    </location>
</feature>